<dbReference type="SUPFAM" id="SSF53383">
    <property type="entry name" value="PLP-dependent transferases"/>
    <property type="match status" value="1"/>
</dbReference>
<dbReference type="PANTHER" id="PTHR42790:SF21">
    <property type="entry name" value="AROMATIC_AMINOADIPATE AMINOTRANSFERASE 1"/>
    <property type="match status" value="1"/>
</dbReference>
<dbReference type="GO" id="GO:0030170">
    <property type="term" value="F:pyridoxal phosphate binding"/>
    <property type="evidence" value="ECO:0007669"/>
    <property type="project" value="InterPro"/>
</dbReference>
<comment type="cofactor">
    <cofactor evidence="1">
        <name>pyridoxal 5'-phosphate</name>
        <dbReference type="ChEBI" id="CHEBI:597326"/>
    </cofactor>
</comment>
<keyword evidence="6" id="KW-0808">Transferase</keyword>
<dbReference type="OrthoDB" id="691673at2759"/>
<evidence type="ECO:0000256" key="1">
    <source>
        <dbReference type="ARBA" id="ARBA00001933"/>
    </source>
</evidence>
<dbReference type="CDD" id="cd00609">
    <property type="entry name" value="AAT_like"/>
    <property type="match status" value="1"/>
</dbReference>
<dbReference type="Proteomes" id="UP000190274">
    <property type="component" value="Chromosome A"/>
</dbReference>
<dbReference type="GO" id="GO:0006571">
    <property type="term" value="P:tyrosine biosynthetic process"/>
    <property type="evidence" value="ECO:0007669"/>
    <property type="project" value="TreeGrafter"/>
</dbReference>
<comment type="catalytic activity">
    <reaction evidence="8">
        <text>an aromatic L-alpha-amino acid + 2-oxoglutarate = an aromatic oxo-acid + L-glutamate</text>
        <dbReference type="Rhea" id="RHEA:17533"/>
        <dbReference type="ChEBI" id="CHEBI:16810"/>
        <dbReference type="ChEBI" id="CHEBI:29985"/>
        <dbReference type="ChEBI" id="CHEBI:73309"/>
        <dbReference type="ChEBI" id="CHEBI:84824"/>
        <dbReference type="EC" id="2.6.1.57"/>
    </reaction>
</comment>
<evidence type="ECO:0000256" key="2">
    <source>
        <dbReference type="ARBA" id="ARBA00004496"/>
    </source>
</evidence>
<proteinExistence type="inferred from homology"/>
<evidence type="ECO:0000313" key="12">
    <source>
        <dbReference type="Proteomes" id="UP000190274"/>
    </source>
</evidence>
<comment type="subcellular location">
    <subcellularLocation>
        <location evidence="2">Cytoplasm</location>
    </subcellularLocation>
</comment>
<dbReference type="InterPro" id="IPR050859">
    <property type="entry name" value="Class-I_PLP-dep_aminotransf"/>
</dbReference>
<dbReference type="Pfam" id="PF00155">
    <property type="entry name" value="Aminotran_1_2"/>
    <property type="match status" value="1"/>
</dbReference>
<organism evidence="11 12">
    <name type="scientific">Lachancea dasiensis</name>
    <dbReference type="NCBI Taxonomy" id="1072105"/>
    <lineage>
        <taxon>Eukaryota</taxon>
        <taxon>Fungi</taxon>
        <taxon>Dikarya</taxon>
        <taxon>Ascomycota</taxon>
        <taxon>Saccharomycotina</taxon>
        <taxon>Saccharomycetes</taxon>
        <taxon>Saccharomycetales</taxon>
        <taxon>Saccharomycetaceae</taxon>
        <taxon>Lachancea</taxon>
    </lineage>
</organism>
<dbReference type="GO" id="GO:0005737">
    <property type="term" value="C:cytoplasm"/>
    <property type="evidence" value="ECO:0007669"/>
    <property type="project" value="UniProtKB-SubCell"/>
</dbReference>
<keyword evidence="12" id="KW-1185">Reference proteome</keyword>
<dbReference type="InterPro" id="IPR004839">
    <property type="entry name" value="Aminotransferase_I/II_large"/>
</dbReference>
<dbReference type="InterPro" id="IPR015424">
    <property type="entry name" value="PyrdxlP-dep_Trfase"/>
</dbReference>
<keyword evidence="5" id="KW-0032">Aminotransferase</keyword>
<dbReference type="GO" id="GO:0008793">
    <property type="term" value="F:aromatic-amino-acid transaminase activity"/>
    <property type="evidence" value="ECO:0007669"/>
    <property type="project" value="TreeGrafter"/>
</dbReference>
<dbReference type="InterPro" id="IPR015421">
    <property type="entry name" value="PyrdxlP-dep_Trfase_major"/>
</dbReference>
<dbReference type="EC" id="2.6.1.57" evidence="9"/>
<evidence type="ECO:0000256" key="6">
    <source>
        <dbReference type="ARBA" id="ARBA00022679"/>
    </source>
</evidence>
<evidence type="ECO:0000256" key="4">
    <source>
        <dbReference type="ARBA" id="ARBA00022490"/>
    </source>
</evidence>
<evidence type="ECO:0000259" key="10">
    <source>
        <dbReference type="Pfam" id="PF00155"/>
    </source>
</evidence>
<evidence type="ECO:0000256" key="5">
    <source>
        <dbReference type="ARBA" id="ARBA00022576"/>
    </source>
</evidence>
<feature type="domain" description="Aminotransferase class I/classII large" evidence="10">
    <location>
        <begin position="113"/>
        <end position="488"/>
    </location>
</feature>
<accession>A0A1G4ILT5</accession>
<sequence length="498" mass="56217">MTVSEALDFSYHYSDETRARKSSPLKSCIHYFQNPDIAFLGGGLPLSKYFPWDTIEAHSSFPPTTTGEMVNVSHPVSQKNTCLVKLENSDKIDSVDSRDIPLARALQYGFGMGQPELLSFIRDHTQLVHEMKYTDWDVLATTGNTTSWESTLRIFCNKGETILAEQYSFSSSIYAAEAQGITVFPVPLDEHGLIPERLEYILDNWNPQTKKPKLLYTIPTGQNPTGSTLGNNRRIEIYRIAQKHDLLIIEDEPYYFLQMDAYERDATQRKFTQFKSQTEYLKSLSRSFISLDTEGRVIRMDSFSKVLAPGTRLGWIVASKRILRAYNQLHEMTIQNPSGLSQAVVAGTLNRWGQSGYIDWLIGLRREYTEKRDLAIDGLLKCLPETSIFRVTPPTAGMFFTVNINASAHPEFATTYMSNPELVEKAIYEKTIANGVLVIPGSWFKTNGNTEPPQSSEGHTGLDPNEIFFRATFAAVTSETLLNGVERLSTTLKEEFCL</sequence>
<evidence type="ECO:0000313" key="11">
    <source>
        <dbReference type="EMBL" id="SCU77369.1"/>
    </source>
</evidence>
<dbReference type="FunFam" id="3.40.640.10:FF:000074">
    <property type="entry name" value="Aromatic amino acid aminotransferase"/>
    <property type="match status" value="1"/>
</dbReference>
<dbReference type="GO" id="GO:0047536">
    <property type="term" value="F:2-aminoadipate transaminase activity"/>
    <property type="evidence" value="ECO:0007669"/>
    <property type="project" value="TreeGrafter"/>
</dbReference>
<keyword evidence="7" id="KW-0663">Pyridoxal phosphate</keyword>
<dbReference type="GO" id="GO:0019878">
    <property type="term" value="P:lysine biosynthetic process via aminoadipic acid"/>
    <property type="evidence" value="ECO:0007669"/>
    <property type="project" value="TreeGrafter"/>
</dbReference>
<dbReference type="PANTHER" id="PTHR42790">
    <property type="entry name" value="AMINOTRANSFERASE"/>
    <property type="match status" value="1"/>
</dbReference>
<reference evidence="11 12" key="1">
    <citation type="submission" date="2016-03" db="EMBL/GenBank/DDBJ databases">
        <authorList>
            <person name="Devillers H."/>
        </authorList>
    </citation>
    <scope>NUCLEOTIDE SEQUENCE [LARGE SCALE GENOMIC DNA]</scope>
    <source>
        <strain evidence="11">CBS 10888</strain>
    </source>
</reference>
<dbReference type="STRING" id="1266660.A0A1G4ILT5"/>
<gene>
    <name evidence="11" type="ORF">LADA_0A00100G</name>
</gene>
<evidence type="ECO:0000256" key="3">
    <source>
        <dbReference type="ARBA" id="ARBA00007441"/>
    </source>
</evidence>
<protein>
    <recommendedName>
        <fullName evidence="9">aromatic-amino-acid transaminase</fullName>
        <ecNumber evidence="9">2.6.1.57</ecNumber>
    </recommendedName>
</protein>
<evidence type="ECO:0000256" key="8">
    <source>
        <dbReference type="ARBA" id="ARBA00051993"/>
    </source>
</evidence>
<dbReference type="AlphaFoldDB" id="A0A1G4ILT5"/>
<dbReference type="EMBL" id="LT598460">
    <property type="protein sequence ID" value="SCU77369.1"/>
    <property type="molecule type" value="Genomic_DNA"/>
</dbReference>
<dbReference type="Gene3D" id="3.40.640.10">
    <property type="entry name" value="Type I PLP-dependent aspartate aminotransferase-like (Major domain)"/>
    <property type="match status" value="1"/>
</dbReference>
<evidence type="ECO:0000256" key="7">
    <source>
        <dbReference type="ARBA" id="ARBA00022898"/>
    </source>
</evidence>
<name>A0A1G4ILT5_9SACH</name>
<evidence type="ECO:0000256" key="9">
    <source>
        <dbReference type="ARBA" id="ARBA00067014"/>
    </source>
</evidence>
<comment type="similarity">
    <text evidence="3">Belongs to the class-I pyridoxal-phosphate-dependent aminotransferase family.</text>
</comment>
<keyword evidence="4" id="KW-0963">Cytoplasm</keyword>
<dbReference type="GO" id="GO:0009074">
    <property type="term" value="P:aromatic amino acid family catabolic process"/>
    <property type="evidence" value="ECO:0007669"/>
    <property type="project" value="TreeGrafter"/>
</dbReference>